<keyword evidence="8" id="KW-1185">Reference proteome</keyword>
<evidence type="ECO:0000313" key="8">
    <source>
        <dbReference type="Proteomes" id="UP001596045"/>
    </source>
</evidence>
<evidence type="ECO:0000259" key="6">
    <source>
        <dbReference type="Pfam" id="PF00717"/>
    </source>
</evidence>
<proteinExistence type="predicted"/>
<accession>A0ABW0MDX4</accession>
<sequence>MKTIGEIRRDNLLYAIERFKKAERLARTAHVSAAYISQLKNCAPESSTGKVKNMGDDVARRIEIALGEPIGWMDTSHKHTAQQERAVYPADNNLDETTLVVSNAAIPMGLNFSRPESTHIVETMNVTRAWVRGNLTALTGTENLAILSASGDSMAPTFNDGDLLLVDRGVREIHLDAIYVISRNNELFIKRVRQRLQDGAIIIKSDNPLYGPDDIVEHAERDQLVVLGRVVWAWNARKL</sequence>
<dbReference type="CDD" id="cd06529">
    <property type="entry name" value="S24_LexA-like"/>
    <property type="match status" value="1"/>
</dbReference>
<gene>
    <name evidence="7" type="ORF">ACFPM8_17760</name>
</gene>
<evidence type="ECO:0000256" key="1">
    <source>
        <dbReference type="ARBA" id="ARBA00022670"/>
    </source>
</evidence>
<keyword evidence="3" id="KW-0805">Transcription regulation</keyword>
<feature type="domain" description="Peptidase S24/S26A/S26B/S26C" evidence="6">
    <location>
        <begin position="118"/>
        <end position="231"/>
    </location>
</feature>
<dbReference type="EMBL" id="JBHSMT010000029">
    <property type="protein sequence ID" value="MFC5475810.1"/>
    <property type="molecule type" value="Genomic_DNA"/>
</dbReference>
<evidence type="ECO:0000313" key="7">
    <source>
        <dbReference type="EMBL" id="MFC5475810.1"/>
    </source>
</evidence>
<evidence type="ECO:0000256" key="3">
    <source>
        <dbReference type="ARBA" id="ARBA00023015"/>
    </source>
</evidence>
<dbReference type="Proteomes" id="UP001596045">
    <property type="component" value="Unassembled WGS sequence"/>
</dbReference>
<dbReference type="PROSITE" id="PS00501">
    <property type="entry name" value="SPASE_I_1"/>
    <property type="match status" value="1"/>
</dbReference>
<dbReference type="RefSeq" id="WP_378999450.1">
    <property type="nucleotide sequence ID" value="NZ_JBHSMT010000029.1"/>
</dbReference>
<dbReference type="PANTHER" id="PTHR40661:SF3">
    <property type="entry name" value="FELS-1 PROPHAGE TRANSCRIPTIONAL REGULATOR"/>
    <property type="match status" value="1"/>
</dbReference>
<dbReference type="PANTHER" id="PTHR40661">
    <property type="match status" value="1"/>
</dbReference>
<dbReference type="SUPFAM" id="SSF51306">
    <property type="entry name" value="LexA/Signal peptidase"/>
    <property type="match status" value="1"/>
</dbReference>
<name>A0ABW0MDX4_9BURK</name>
<dbReference type="InterPro" id="IPR019756">
    <property type="entry name" value="Pept_S26A_signal_pept_1_Ser-AS"/>
</dbReference>
<dbReference type="InterPro" id="IPR036286">
    <property type="entry name" value="LexA/Signal_pep-like_sf"/>
</dbReference>
<evidence type="ECO:0000256" key="2">
    <source>
        <dbReference type="ARBA" id="ARBA00022801"/>
    </source>
</evidence>
<protein>
    <submittedName>
        <fullName evidence="7">Helix-turn-helix transcriptional regulator</fullName>
    </submittedName>
</protein>
<dbReference type="InterPro" id="IPR039418">
    <property type="entry name" value="LexA-like"/>
</dbReference>
<keyword evidence="1" id="KW-0645">Protease</keyword>
<reference evidence="8" key="1">
    <citation type="journal article" date="2019" name="Int. J. Syst. Evol. Microbiol.">
        <title>The Global Catalogue of Microorganisms (GCM) 10K type strain sequencing project: providing services to taxonomists for standard genome sequencing and annotation.</title>
        <authorList>
            <consortium name="The Broad Institute Genomics Platform"/>
            <consortium name="The Broad Institute Genome Sequencing Center for Infectious Disease"/>
            <person name="Wu L."/>
            <person name="Ma J."/>
        </authorList>
    </citation>
    <scope>NUCLEOTIDE SEQUENCE [LARGE SCALE GENOMIC DNA]</scope>
    <source>
        <strain evidence="8">JCM 17066</strain>
    </source>
</reference>
<keyword evidence="2" id="KW-0378">Hydrolase</keyword>
<dbReference type="InterPro" id="IPR015927">
    <property type="entry name" value="Peptidase_S24_S26A/B/C"/>
</dbReference>
<evidence type="ECO:0000256" key="4">
    <source>
        <dbReference type="ARBA" id="ARBA00023125"/>
    </source>
</evidence>
<organism evidence="7 8">
    <name type="scientific">Paraherbaspirillum soli</name>
    <dbReference type="NCBI Taxonomy" id="631222"/>
    <lineage>
        <taxon>Bacteria</taxon>
        <taxon>Pseudomonadati</taxon>
        <taxon>Pseudomonadota</taxon>
        <taxon>Betaproteobacteria</taxon>
        <taxon>Burkholderiales</taxon>
        <taxon>Oxalobacteraceae</taxon>
        <taxon>Paraherbaspirillum</taxon>
    </lineage>
</organism>
<keyword evidence="4" id="KW-0238">DNA-binding</keyword>
<evidence type="ECO:0000256" key="5">
    <source>
        <dbReference type="ARBA" id="ARBA00023163"/>
    </source>
</evidence>
<dbReference type="Pfam" id="PF00717">
    <property type="entry name" value="Peptidase_S24"/>
    <property type="match status" value="1"/>
</dbReference>
<dbReference type="Gene3D" id="2.10.109.10">
    <property type="entry name" value="Umud Fragment, subunit A"/>
    <property type="match status" value="1"/>
</dbReference>
<keyword evidence="5" id="KW-0804">Transcription</keyword>
<comment type="caution">
    <text evidence="7">The sequence shown here is derived from an EMBL/GenBank/DDBJ whole genome shotgun (WGS) entry which is preliminary data.</text>
</comment>